<dbReference type="AlphaFoldDB" id="A0A0H1U8F9"/>
<evidence type="ECO:0000313" key="7">
    <source>
        <dbReference type="EMBL" id="KLL36074.1"/>
    </source>
</evidence>
<dbReference type="SUPFAM" id="SSF52540">
    <property type="entry name" value="P-loop containing nucleoside triphosphate hydrolases"/>
    <property type="match status" value="1"/>
</dbReference>
<dbReference type="PANTHER" id="PTHR43776:SF8">
    <property type="entry name" value="ABC TRANSPORTER, ATP-BINDING PROTEIN"/>
    <property type="match status" value="1"/>
</dbReference>
<dbReference type="RefSeq" id="WP_000959470.1">
    <property type="nucleotide sequence ID" value="NZ_CAACXY010000016.1"/>
</dbReference>
<evidence type="ECO:0000313" key="12">
    <source>
        <dbReference type="Proteomes" id="UP000250200"/>
    </source>
</evidence>
<dbReference type="InterPro" id="IPR017871">
    <property type="entry name" value="ABC_transporter-like_CS"/>
</dbReference>
<dbReference type="GO" id="GO:0015833">
    <property type="term" value="P:peptide transport"/>
    <property type="evidence" value="ECO:0007669"/>
    <property type="project" value="UniProtKB-KW"/>
</dbReference>
<proteinExistence type="predicted"/>
<keyword evidence="2" id="KW-0547">Nucleotide-binding</keyword>
<evidence type="ECO:0000313" key="8">
    <source>
        <dbReference type="EMBL" id="SQA18758.1"/>
    </source>
</evidence>
<name>A0A0H1U8F9_STRAG</name>
<dbReference type="GO" id="GO:0016887">
    <property type="term" value="F:ATP hydrolysis activity"/>
    <property type="evidence" value="ECO:0007669"/>
    <property type="project" value="InterPro"/>
</dbReference>
<keyword evidence="4" id="KW-0571">Peptide transport</keyword>
<dbReference type="EMBL" id="LBKL01000087">
    <property type="protein sequence ID" value="KLL36074.1"/>
    <property type="molecule type" value="Genomic_DNA"/>
</dbReference>
<reference evidence="7 11" key="1">
    <citation type="journal article" date="2015" name="PLoS ONE">
        <title>Genomic analysis reveals the molecular basis for capsule loss in the group B streptococcus population.</title>
        <authorList>
            <consortium name="DEVANI Consortium"/>
            <person name="Rosini R."/>
            <person name="Campisi E."/>
            <person name="De Chiara M."/>
            <person name="Tettelin H."/>
            <person name="Rinaudo D."/>
            <person name="Toniolo C."/>
            <person name="Metruccio M."/>
            <person name="Guidotti S."/>
            <person name="Sorensen U.B."/>
            <person name="Kilian M."/>
            <person name="Ramirez M."/>
            <person name="Janulczyk R."/>
            <person name="Donati C."/>
            <person name="Grandi G."/>
            <person name="Margarit I."/>
        </authorList>
    </citation>
    <scope>NUCLEOTIDE SEQUENCE [LARGE SCALE GENOMIC DNA]</scope>
    <source>
        <strain evidence="7 11">DK-B-USS-215</strain>
    </source>
</reference>
<dbReference type="PROSITE" id="PS00211">
    <property type="entry name" value="ABC_TRANSPORTER_1"/>
    <property type="match status" value="1"/>
</dbReference>
<evidence type="ECO:0000256" key="2">
    <source>
        <dbReference type="ARBA" id="ARBA00022741"/>
    </source>
</evidence>
<sequence>MLVCNHVGKTFGRQEVLKDCHFHLKRGEIIGIMGKSGSGKSSLARLIIGLDSPTCGSIYFQGKNYTPKDGKAQIILVFQDALSSVNPYFSIEEILNEAFYGKKTTFELCQILEAVGLDGTYLKYKARQLSGGQLQRVCIARALLLKPKIIIFDESLSGLDPVTQIKMLRLLQKLKRRYELSFIMISHDPKICQAICNRVFLIKNGYLVEDNEFLKRACSTNCLTNL</sequence>
<evidence type="ECO:0000313" key="9">
    <source>
        <dbReference type="EMBL" id="SUN14372.1"/>
    </source>
</evidence>
<dbReference type="InterPro" id="IPR027417">
    <property type="entry name" value="P-loop_NTPase"/>
</dbReference>
<evidence type="ECO:0000313" key="11">
    <source>
        <dbReference type="Proteomes" id="UP000035346"/>
    </source>
</evidence>
<keyword evidence="5" id="KW-0653">Protein transport</keyword>
<evidence type="ECO:0000256" key="1">
    <source>
        <dbReference type="ARBA" id="ARBA00022448"/>
    </source>
</evidence>
<organism evidence="8 12">
    <name type="scientific">Streptococcus agalactiae</name>
    <dbReference type="NCBI Taxonomy" id="1311"/>
    <lineage>
        <taxon>Bacteria</taxon>
        <taxon>Bacillati</taxon>
        <taxon>Bacillota</taxon>
        <taxon>Bacilli</taxon>
        <taxon>Lactobacillales</taxon>
        <taxon>Streptococcaceae</taxon>
        <taxon>Streptococcus</taxon>
    </lineage>
</organism>
<gene>
    <name evidence="8" type="primary">ssuB</name>
    <name evidence="8" type="ORF">NCTC8181_01809</name>
    <name evidence="9" type="ORF">NCTC8185_01655</name>
    <name evidence="10" type="ORF">NCTC9828_01008</name>
    <name evidence="7" type="ORF">WA04_09385</name>
</gene>
<keyword evidence="8" id="KW-0378">Hydrolase</keyword>
<dbReference type="Proteomes" id="UP000035346">
    <property type="component" value="Unassembled WGS sequence"/>
</dbReference>
<keyword evidence="3 8" id="KW-0067">ATP-binding</keyword>
<evidence type="ECO:0000256" key="4">
    <source>
        <dbReference type="ARBA" id="ARBA00022856"/>
    </source>
</evidence>
<feature type="domain" description="ABC transporter" evidence="6">
    <location>
        <begin position="2"/>
        <end position="226"/>
    </location>
</feature>
<dbReference type="InterPro" id="IPR003439">
    <property type="entry name" value="ABC_transporter-like_ATP-bd"/>
</dbReference>
<dbReference type="GO" id="GO:0005524">
    <property type="term" value="F:ATP binding"/>
    <property type="evidence" value="ECO:0007669"/>
    <property type="project" value="UniProtKB-KW"/>
</dbReference>
<dbReference type="EMBL" id="UHEQ01000004">
    <property type="protein sequence ID" value="SUN14372.1"/>
    <property type="molecule type" value="Genomic_DNA"/>
</dbReference>
<dbReference type="CDD" id="cd03257">
    <property type="entry name" value="ABC_NikE_OppD_transporters"/>
    <property type="match status" value="1"/>
</dbReference>
<dbReference type="GO" id="GO:0015031">
    <property type="term" value="P:protein transport"/>
    <property type="evidence" value="ECO:0007669"/>
    <property type="project" value="UniProtKB-KW"/>
</dbReference>
<dbReference type="Proteomes" id="UP000255140">
    <property type="component" value="Unassembled WGS sequence"/>
</dbReference>
<dbReference type="Proteomes" id="UP000254076">
    <property type="component" value="Unassembled WGS sequence"/>
</dbReference>
<dbReference type="SMART" id="SM00382">
    <property type="entry name" value="AAA"/>
    <property type="match status" value="1"/>
</dbReference>
<evidence type="ECO:0000256" key="5">
    <source>
        <dbReference type="ARBA" id="ARBA00022927"/>
    </source>
</evidence>
<evidence type="ECO:0000313" key="10">
    <source>
        <dbReference type="EMBL" id="SUN28748.1"/>
    </source>
</evidence>
<dbReference type="PANTHER" id="PTHR43776">
    <property type="entry name" value="TRANSPORT ATP-BINDING PROTEIN"/>
    <property type="match status" value="1"/>
</dbReference>
<dbReference type="Proteomes" id="UP000250200">
    <property type="component" value="Unassembled WGS sequence"/>
</dbReference>
<dbReference type="GO" id="GO:0055085">
    <property type="term" value="P:transmembrane transport"/>
    <property type="evidence" value="ECO:0007669"/>
    <property type="project" value="UniProtKB-ARBA"/>
</dbReference>
<reference evidence="12 13" key="2">
    <citation type="submission" date="2018-06" db="EMBL/GenBank/DDBJ databases">
        <authorList>
            <consortium name="Pathogen Informatics"/>
            <person name="Doyle S."/>
        </authorList>
    </citation>
    <scope>NUCLEOTIDE SEQUENCE [LARGE SCALE GENOMIC DNA]</scope>
    <source>
        <strain evidence="8 12">NCTC8181</strain>
        <strain evidence="9 13">NCTC8185</strain>
        <strain evidence="10 14">NCTC9828</strain>
    </source>
</reference>
<dbReference type="InterPro" id="IPR050319">
    <property type="entry name" value="ABC_transp_ATP-bind"/>
</dbReference>
<dbReference type="EC" id="3.6.3.-" evidence="8"/>
<dbReference type="PROSITE" id="PS50893">
    <property type="entry name" value="ABC_TRANSPORTER_2"/>
    <property type="match status" value="1"/>
</dbReference>
<protein>
    <submittedName>
        <fullName evidence="8">Nickel transport ATP-binding protein NikE (TC 3.A.1.5.3)</fullName>
        <ecNumber evidence="8">3.6.3.-</ecNumber>
    </submittedName>
    <submittedName>
        <fullName evidence="7">Peptide ABC transporter ATP-binding protein</fullName>
    </submittedName>
</protein>
<evidence type="ECO:0000313" key="14">
    <source>
        <dbReference type="Proteomes" id="UP000255140"/>
    </source>
</evidence>
<accession>A0A0H1U8F9</accession>
<keyword evidence="1" id="KW-0813">Transport</keyword>
<dbReference type="EMBL" id="UAVB01000001">
    <property type="protein sequence ID" value="SQA18758.1"/>
    <property type="molecule type" value="Genomic_DNA"/>
</dbReference>
<evidence type="ECO:0000313" key="13">
    <source>
        <dbReference type="Proteomes" id="UP000254076"/>
    </source>
</evidence>
<comment type="caution">
    <text evidence="8">The sequence shown here is derived from an EMBL/GenBank/DDBJ whole genome shotgun (WGS) entry which is preliminary data.</text>
</comment>
<dbReference type="Pfam" id="PF00005">
    <property type="entry name" value="ABC_tran"/>
    <property type="match status" value="1"/>
</dbReference>
<evidence type="ECO:0000256" key="3">
    <source>
        <dbReference type="ARBA" id="ARBA00022840"/>
    </source>
</evidence>
<dbReference type="Gene3D" id="3.40.50.300">
    <property type="entry name" value="P-loop containing nucleotide triphosphate hydrolases"/>
    <property type="match status" value="1"/>
</dbReference>
<evidence type="ECO:0000259" key="6">
    <source>
        <dbReference type="PROSITE" id="PS50893"/>
    </source>
</evidence>
<dbReference type="EMBL" id="UHEW01000005">
    <property type="protein sequence ID" value="SUN28748.1"/>
    <property type="molecule type" value="Genomic_DNA"/>
</dbReference>
<dbReference type="InterPro" id="IPR003593">
    <property type="entry name" value="AAA+_ATPase"/>
</dbReference>